<feature type="region of interest" description="Disordered" evidence="1">
    <location>
        <begin position="1"/>
        <end position="31"/>
    </location>
</feature>
<dbReference type="PANTHER" id="PTHR46599:SF3">
    <property type="entry name" value="PIGGYBAC TRANSPOSABLE ELEMENT-DERIVED PROTEIN 4"/>
    <property type="match status" value="1"/>
</dbReference>
<dbReference type="InterPro" id="IPR029526">
    <property type="entry name" value="PGBD"/>
</dbReference>
<feature type="compositionally biased region" description="Polar residues" evidence="1">
    <location>
        <begin position="1"/>
        <end position="20"/>
    </location>
</feature>
<gene>
    <name evidence="3" type="ORF">PoB_002884100</name>
</gene>
<keyword evidence="4" id="KW-1185">Reference proteome</keyword>
<evidence type="ECO:0000259" key="2">
    <source>
        <dbReference type="Pfam" id="PF13843"/>
    </source>
</evidence>
<dbReference type="EMBL" id="BLXT01003580">
    <property type="protein sequence ID" value="GFO02336.1"/>
    <property type="molecule type" value="Genomic_DNA"/>
</dbReference>
<comment type="caution">
    <text evidence="3">The sequence shown here is derived from an EMBL/GenBank/DDBJ whole genome shotgun (WGS) entry which is preliminary data.</text>
</comment>
<dbReference type="PANTHER" id="PTHR46599">
    <property type="entry name" value="PIGGYBAC TRANSPOSABLE ELEMENT-DERIVED PROTEIN 4"/>
    <property type="match status" value="1"/>
</dbReference>
<evidence type="ECO:0000313" key="3">
    <source>
        <dbReference type="EMBL" id="GFO02336.1"/>
    </source>
</evidence>
<proteinExistence type="predicted"/>
<feature type="domain" description="PiggyBac transposable element-derived protein" evidence="2">
    <location>
        <begin position="79"/>
        <end position="209"/>
    </location>
</feature>
<accession>A0AAV3ZTL4</accession>
<dbReference type="Pfam" id="PF13843">
    <property type="entry name" value="DDE_Tnp_1_7"/>
    <property type="match status" value="1"/>
</dbReference>
<reference evidence="3 4" key="1">
    <citation type="journal article" date="2021" name="Elife">
        <title>Chloroplast acquisition without the gene transfer in kleptoplastic sea slugs, Plakobranchus ocellatus.</title>
        <authorList>
            <person name="Maeda T."/>
            <person name="Takahashi S."/>
            <person name="Yoshida T."/>
            <person name="Shimamura S."/>
            <person name="Takaki Y."/>
            <person name="Nagai Y."/>
            <person name="Toyoda A."/>
            <person name="Suzuki Y."/>
            <person name="Arimoto A."/>
            <person name="Ishii H."/>
            <person name="Satoh N."/>
            <person name="Nishiyama T."/>
            <person name="Hasebe M."/>
            <person name="Maruyama T."/>
            <person name="Minagawa J."/>
            <person name="Obokata J."/>
            <person name="Shigenobu S."/>
        </authorList>
    </citation>
    <scope>NUCLEOTIDE SEQUENCE [LARGE SCALE GENOMIC DNA]</scope>
</reference>
<protein>
    <submittedName>
        <fullName evidence="3">PiggyBac transposable element-derived protein 4-like isoform x1</fullName>
    </submittedName>
</protein>
<sequence>MEECSATASDNSDIEINSASEPEEDDDPIYKRWRERRKPKKLTYRGVCTSAGVGSKVPWQFANLQLHPSEVDNLNVPVTPGALFKLFFTPELVASICDLTNANAESQKDLKPDLYEDWVPITPEEFYRFLALLLFMTVVRVHDIKHYWSESLFFQDMWSQRAMSMLRYRQIQGFLKVSEPEQGRVKVSFSEVDSVYESIREKCLKMWEVDKNGNQKSLPLEQVKDAVIYFWEGLDEETGQKGKRKALINIKKTDKGWLLLEGFGKTTNVQWKDREVASALMIKHKDLQRGVLKFLRYKKLDNSEFGGAFGAAEDYGSSSAHMMVGENDVLISTTKSWKVVFYHLIDVAWLSSYLLFEQYRSEPEQAFNPHVARLSSYKATNFMTDLFDELGGLPEDPDRKKFCCTELLPDIGTKKERCAFCCKVEKLVRMTNAFCRECLEYFCFDPERNCLAFAHGK</sequence>
<dbReference type="Proteomes" id="UP000735302">
    <property type="component" value="Unassembled WGS sequence"/>
</dbReference>
<organism evidence="3 4">
    <name type="scientific">Plakobranchus ocellatus</name>
    <dbReference type="NCBI Taxonomy" id="259542"/>
    <lineage>
        <taxon>Eukaryota</taxon>
        <taxon>Metazoa</taxon>
        <taxon>Spiralia</taxon>
        <taxon>Lophotrochozoa</taxon>
        <taxon>Mollusca</taxon>
        <taxon>Gastropoda</taxon>
        <taxon>Heterobranchia</taxon>
        <taxon>Euthyneura</taxon>
        <taxon>Panpulmonata</taxon>
        <taxon>Sacoglossa</taxon>
        <taxon>Placobranchoidea</taxon>
        <taxon>Plakobranchidae</taxon>
        <taxon>Plakobranchus</taxon>
    </lineage>
</organism>
<evidence type="ECO:0000256" key="1">
    <source>
        <dbReference type="SAM" id="MobiDB-lite"/>
    </source>
</evidence>
<name>A0AAV3ZTL4_9GAST</name>
<dbReference type="AlphaFoldDB" id="A0AAV3ZTL4"/>
<evidence type="ECO:0000313" key="4">
    <source>
        <dbReference type="Proteomes" id="UP000735302"/>
    </source>
</evidence>